<dbReference type="AlphaFoldDB" id="A0A2H1WFM3"/>
<name>A0A2H1WFM3_SPOFR</name>
<protein>
    <submittedName>
        <fullName evidence="2">SFRICE_035126</fullName>
    </submittedName>
</protein>
<gene>
    <name evidence="2" type="ORF">SFRICE_035126</name>
</gene>
<feature type="region of interest" description="Disordered" evidence="1">
    <location>
        <begin position="46"/>
        <end position="76"/>
    </location>
</feature>
<feature type="compositionally biased region" description="Basic and acidic residues" evidence="1">
    <location>
        <begin position="52"/>
        <end position="61"/>
    </location>
</feature>
<feature type="compositionally biased region" description="Polar residues" evidence="1">
    <location>
        <begin position="64"/>
        <end position="76"/>
    </location>
</feature>
<dbReference type="EMBL" id="ODYU01008248">
    <property type="protein sequence ID" value="SOQ51672.1"/>
    <property type="molecule type" value="Genomic_DNA"/>
</dbReference>
<reference evidence="2" key="1">
    <citation type="submission" date="2016-07" db="EMBL/GenBank/DDBJ databases">
        <authorList>
            <person name="Bretaudeau A."/>
        </authorList>
    </citation>
    <scope>NUCLEOTIDE SEQUENCE</scope>
    <source>
        <strain evidence="2">Rice</strain>
        <tissue evidence="2">Whole body</tissue>
    </source>
</reference>
<proteinExistence type="predicted"/>
<organism evidence="2">
    <name type="scientific">Spodoptera frugiperda</name>
    <name type="common">Fall armyworm</name>
    <dbReference type="NCBI Taxonomy" id="7108"/>
    <lineage>
        <taxon>Eukaryota</taxon>
        <taxon>Metazoa</taxon>
        <taxon>Ecdysozoa</taxon>
        <taxon>Arthropoda</taxon>
        <taxon>Hexapoda</taxon>
        <taxon>Insecta</taxon>
        <taxon>Pterygota</taxon>
        <taxon>Neoptera</taxon>
        <taxon>Endopterygota</taxon>
        <taxon>Lepidoptera</taxon>
        <taxon>Glossata</taxon>
        <taxon>Ditrysia</taxon>
        <taxon>Noctuoidea</taxon>
        <taxon>Noctuidae</taxon>
        <taxon>Amphipyrinae</taxon>
        <taxon>Spodoptera</taxon>
    </lineage>
</organism>
<accession>A0A2H1WFM3</accession>
<evidence type="ECO:0000256" key="1">
    <source>
        <dbReference type="SAM" id="MobiDB-lite"/>
    </source>
</evidence>
<evidence type="ECO:0000313" key="2">
    <source>
        <dbReference type="EMBL" id="SOQ51672.1"/>
    </source>
</evidence>
<sequence>MYPYYMSLLPYTGHNFILNSVLLLRNDKLKKAQLYFARPRESNPRSLVRHLRPLDQRDSHTKNKNSTGDSRQTLRNSDMVTNTGIRTQDGIYHVFLFLFRFIRDHGTYNSAQISETNRNRKHVKMKVAIDNFAEAIFFLNARLTVEAELLITFSCQFWASRISLEIILT</sequence>